<keyword evidence="3 5" id="KW-0687">Ribonucleoprotein</keyword>
<dbReference type="InterPro" id="IPR005704">
    <property type="entry name" value="Ribosomal_uS3_bac-typ"/>
</dbReference>
<dbReference type="InterPro" id="IPR036419">
    <property type="entry name" value="Ribosomal_S3_C_sf"/>
</dbReference>
<dbReference type="Pfam" id="PF00189">
    <property type="entry name" value="Ribosomal_S3_C"/>
    <property type="match status" value="1"/>
</dbReference>
<feature type="region of interest" description="Disordered" evidence="6">
    <location>
        <begin position="99"/>
        <end position="125"/>
    </location>
</feature>
<evidence type="ECO:0000256" key="5">
    <source>
        <dbReference type="RuleBase" id="RU003624"/>
    </source>
</evidence>
<proteinExistence type="inferred from homology"/>
<dbReference type="Gene3D" id="3.30.1140.32">
    <property type="entry name" value="Ribosomal protein S3, C-terminal domain"/>
    <property type="match status" value="1"/>
</dbReference>
<evidence type="ECO:0000256" key="3">
    <source>
        <dbReference type="ARBA" id="ARBA00023274"/>
    </source>
</evidence>
<evidence type="ECO:0000256" key="2">
    <source>
        <dbReference type="ARBA" id="ARBA00022980"/>
    </source>
</evidence>
<feature type="compositionally biased region" description="Polar residues" evidence="6">
    <location>
        <begin position="99"/>
        <end position="110"/>
    </location>
</feature>
<evidence type="ECO:0000256" key="4">
    <source>
        <dbReference type="ARBA" id="ARBA00035154"/>
    </source>
</evidence>
<dbReference type="InterPro" id="IPR015946">
    <property type="entry name" value="KH_dom-like_a/b"/>
</dbReference>
<reference evidence="8" key="2">
    <citation type="journal article" date="2021" name="Res Sq">
        <title>Chloroplast Genomes of Five Oedogonium Species: Genome Structure, Phylogenetic Analysis and Adaptive Evolution.</title>
        <authorList>
            <person name="qian x."/>
            <person name="Hu Y."/>
            <person name="Lv W."/>
            <person name="Wang Q."/>
            <person name="Liu G."/>
            <person name="Hu Z."/>
        </authorList>
    </citation>
    <scope>NUCLEOTIDE SEQUENCE</scope>
</reference>
<evidence type="ECO:0000259" key="7">
    <source>
        <dbReference type="Pfam" id="PF00189"/>
    </source>
</evidence>
<dbReference type="SUPFAM" id="SSF54821">
    <property type="entry name" value="Ribosomal protein S3 C-terminal domain"/>
    <property type="match status" value="1"/>
</dbReference>
<dbReference type="PANTHER" id="PTHR11760">
    <property type="entry name" value="30S/40S RIBOSOMAL PROTEIN S3"/>
    <property type="match status" value="1"/>
</dbReference>
<dbReference type="GO" id="GO:0006412">
    <property type="term" value="P:translation"/>
    <property type="evidence" value="ECO:0007669"/>
    <property type="project" value="InterPro"/>
</dbReference>
<protein>
    <recommendedName>
        <fullName evidence="4">Small ribosomal subunit protein uS3c</fullName>
    </recommendedName>
</protein>
<dbReference type="AlphaFoldDB" id="A0A8K1JCA3"/>
<evidence type="ECO:0000256" key="1">
    <source>
        <dbReference type="ARBA" id="ARBA00010761"/>
    </source>
</evidence>
<dbReference type="GO" id="GO:0003735">
    <property type="term" value="F:structural constituent of ribosome"/>
    <property type="evidence" value="ECO:0007669"/>
    <property type="project" value="InterPro"/>
</dbReference>
<evidence type="ECO:0000313" key="8">
    <source>
        <dbReference type="EMBL" id="UCS09761.1"/>
    </source>
</evidence>
<organism evidence="8">
    <name type="scientific">Oedocladium carolinianum</name>
    <dbReference type="NCBI Taxonomy" id="55992"/>
    <lineage>
        <taxon>Eukaryota</taxon>
        <taxon>Viridiplantae</taxon>
        <taxon>Chlorophyta</taxon>
        <taxon>core chlorophytes</taxon>
        <taxon>Chlorophyceae</taxon>
        <taxon>OCC clade</taxon>
        <taxon>Oedogoniales</taxon>
        <taxon>Oedogoniaceae</taxon>
        <taxon>Oedocladium</taxon>
    </lineage>
</organism>
<dbReference type="SUPFAM" id="SSF54814">
    <property type="entry name" value="Prokaryotic type KH domain (KH-domain type II)"/>
    <property type="match status" value="1"/>
</dbReference>
<dbReference type="HAMAP" id="MF_01309_B">
    <property type="entry name" value="Ribosomal_uS3_B"/>
    <property type="match status" value="1"/>
</dbReference>
<geneLocation type="plastid" evidence="8"/>
<dbReference type="GO" id="GO:0022627">
    <property type="term" value="C:cytosolic small ribosomal subunit"/>
    <property type="evidence" value="ECO:0007669"/>
    <property type="project" value="TreeGrafter"/>
</dbReference>
<dbReference type="PROSITE" id="PS00548">
    <property type="entry name" value="RIBOSOMAL_S3"/>
    <property type="match status" value="1"/>
</dbReference>
<dbReference type="GO" id="GO:0003723">
    <property type="term" value="F:RNA binding"/>
    <property type="evidence" value="ECO:0007669"/>
    <property type="project" value="InterPro"/>
</dbReference>
<reference evidence="8" key="1">
    <citation type="submission" date="2020-04" db="EMBL/GenBank/DDBJ databases">
        <authorList>
            <person name="Xiong Q."/>
        </authorList>
    </citation>
    <scope>NUCLEOTIDE SEQUENCE</scope>
</reference>
<keyword evidence="2 5" id="KW-0689">Ribosomal protein</keyword>
<comment type="similarity">
    <text evidence="1 5">Belongs to the universal ribosomal protein uS3 family.</text>
</comment>
<dbReference type="InterPro" id="IPR009019">
    <property type="entry name" value="KH_sf_prok-type"/>
</dbReference>
<dbReference type="InterPro" id="IPR057258">
    <property type="entry name" value="Ribosomal_uS3"/>
</dbReference>
<evidence type="ECO:0000256" key="6">
    <source>
        <dbReference type="SAM" id="MobiDB-lite"/>
    </source>
</evidence>
<name>A0A8K1JCA3_9CHLO</name>
<dbReference type="Gene3D" id="3.30.300.20">
    <property type="match status" value="1"/>
</dbReference>
<dbReference type="NCBIfam" id="TIGR01009">
    <property type="entry name" value="rpsC_bact"/>
    <property type="match status" value="1"/>
</dbReference>
<keyword evidence="8" id="KW-0934">Plastid</keyword>
<feature type="domain" description="Small ribosomal subunit protein uS3 C-terminal" evidence="7">
    <location>
        <begin position="507"/>
        <end position="590"/>
    </location>
</feature>
<dbReference type="CDD" id="cd02412">
    <property type="entry name" value="KH-II_30S_S3"/>
    <property type="match status" value="1"/>
</dbReference>
<dbReference type="EMBL" id="MT364369">
    <property type="protein sequence ID" value="UCS09761.1"/>
    <property type="molecule type" value="Genomic_DNA"/>
</dbReference>
<gene>
    <name evidence="8" type="primary">rps3</name>
</gene>
<dbReference type="PANTHER" id="PTHR11760:SF19">
    <property type="entry name" value="SMALL RIBOSOMAL SUBUNIT PROTEIN US3C"/>
    <property type="match status" value="1"/>
</dbReference>
<sequence>MGQKIHPLGFRVGITKKHKAKWFANSDQYPQYILEDILLRKLLTSLIPPESLPRVFEDDKKMRIVEIQIERFIRNTLKIKIYAVNPDLSSLMLDQKTNRNYSSDENNNSSKNRKASIDANSKKELHISSESSQKFTKWKNIIRKKIFELKCYQFRNIIKKCNVLLEFSSISTKLDNDNFKQVNQSDLTNKLLKIKRLSEKRHQINLFLQRILTHRIVLKLPTELEILKVNLLYIYYTLQKYKLNLEIFELQHDLLRTNYQILKKFGILSKKWFLTNNLRTIKRISKKFEKKLEELEKDQKIKKFELNFLKFPEILLRNSLQNALNQQNRQWVVNKCHHRLQNEYMSRFGGQLRKKRPIEFIKDLQTYINWHSETSLKVLKLSKENKKKSAYYASFRQLGQKFYLQRKKNLHKTQIEDLKKTQIKQQNIKLKKLVKRKIQNFMIENLLRKNVSNNAQFYKLNSIYQVQGFSDLSKKLTMMNSFPKISAIEIIEVKQPSEYAICLAYFITQKLEKRFSFRSVMKQAKRIAIQTPSVKGIKIQLSGRLNGAEIARTEWIREGRVPLQTLDADVDYSYKTAQTLYGIIGVKVWVFRKKTQY</sequence>
<dbReference type="InterPro" id="IPR018280">
    <property type="entry name" value="Ribosomal_uS3_CS"/>
</dbReference>
<dbReference type="InterPro" id="IPR001351">
    <property type="entry name" value="Ribosomal_uS3_C"/>
</dbReference>
<accession>A0A8K1JCA3</accession>